<dbReference type="PROSITE" id="PS51061">
    <property type="entry name" value="R3H"/>
    <property type="match status" value="1"/>
</dbReference>
<evidence type="ECO:0000256" key="1">
    <source>
        <dbReference type="ARBA" id="ARBA00022741"/>
    </source>
</evidence>
<dbReference type="InterPro" id="IPR011545">
    <property type="entry name" value="DEAD/DEAH_box_helicase_dom"/>
</dbReference>
<dbReference type="PANTHER" id="PTHR18934:SF213">
    <property type="entry name" value="3'-5' RNA HELICASE YTHDC2"/>
    <property type="match status" value="1"/>
</dbReference>
<evidence type="ECO:0000256" key="3">
    <source>
        <dbReference type="ARBA" id="ARBA00022840"/>
    </source>
</evidence>
<dbReference type="PROSITE" id="PS51194">
    <property type="entry name" value="HELICASE_CTER"/>
    <property type="match status" value="1"/>
</dbReference>
<dbReference type="SMART" id="SM00393">
    <property type="entry name" value="R3H"/>
    <property type="match status" value="1"/>
</dbReference>
<dbReference type="InterPro" id="IPR001650">
    <property type="entry name" value="Helicase_C-like"/>
</dbReference>
<evidence type="ECO:0000259" key="6">
    <source>
        <dbReference type="PROSITE" id="PS51194"/>
    </source>
</evidence>
<dbReference type="SMART" id="SM00487">
    <property type="entry name" value="DEXDc"/>
    <property type="match status" value="1"/>
</dbReference>
<dbReference type="InterPro" id="IPR027417">
    <property type="entry name" value="P-loop_NTPase"/>
</dbReference>
<feature type="domain" description="Helicase ATP-binding" evidence="5">
    <location>
        <begin position="156"/>
        <end position="327"/>
    </location>
</feature>
<feature type="domain" description="R3H" evidence="4">
    <location>
        <begin position="11"/>
        <end position="74"/>
    </location>
</feature>
<dbReference type="PROSITE" id="PS51192">
    <property type="entry name" value="HELICASE_ATP_BIND_1"/>
    <property type="match status" value="1"/>
</dbReference>
<protein>
    <submittedName>
        <fullName evidence="7">Oidioi.mRNA.OKI2018_I69.chr1.g2423.t1.cds</fullName>
    </submittedName>
</protein>
<accession>A0ABN7SST3</accession>
<dbReference type="InterPro" id="IPR002464">
    <property type="entry name" value="DNA/RNA_helicase_DEAH_CS"/>
</dbReference>
<dbReference type="PROSITE" id="PS00690">
    <property type="entry name" value="DEAH_ATP_HELICASE"/>
    <property type="match status" value="1"/>
</dbReference>
<name>A0ABN7SST3_OIKDI</name>
<dbReference type="Gene3D" id="3.30.1370.50">
    <property type="entry name" value="R3H-like domain"/>
    <property type="match status" value="1"/>
</dbReference>
<dbReference type="Proteomes" id="UP001158576">
    <property type="component" value="Chromosome 1"/>
</dbReference>
<feature type="domain" description="Helicase C-terminal" evidence="6">
    <location>
        <begin position="566"/>
        <end position="757"/>
    </location>
</feature>
<dbReference type="SUPFAM" id="SSF82708">
    <property type="entry name" value="R3H domain"/>
    <property type="match status" value="1"/>
</dbReference>
<dbReference type="EMBL" id="OU015566">
    <property type="protein sequence ID" value="CAG5105756.1"/>
    <property type="molecule type" value="Genomic_DNA"/>
</dbReference>
<dbReference type="InterPro" id="IPR036867">
    <property type="entry name" value="R3H_dom_sf"/>
</dbReference>
<dbReference type="InterPro" id="IPR001374">
    <property type="entry name" value="R3H_dom"/>
</dbReference>
<keyword evidence="8" id="KW-1185">Reference proteome</keyword>
<evidence type="ECO:0000313" key="8">
    <source>
        <dbReference type="Proteomes" id="UP001158576"/>
    </source>
</evidence>
<dbReference type="Gene3D" id="3.40.50.300">
    <property type="entry name" value="P-loop containing nucleotide triphosphate hydrolases"/>
    <property type="match status" value="2"/>
</dbReference>
<dbReference type="PANTHER" id="PTHR18934">
    <property type="entry name" value="ATP-DEPENDENT RNA HELICASE"/>
    <property type="match status" value="1"/>
</dbReference>
<dbReference type="Pfam" id="PF00270">
    <property type="entry name" value="DEAD"/>
    <property type="match status" value="1"/>
</dbReference>
<evidence type="ECO:0000259" key="4">
    <source>
        <dbReference type="PROSITE" id="PS51061"/>
    </source>
</evidence>
<dbReference type="SMART" id="SM00490">
    <property type="entry name" value="HELICc"/>
    <property type="match status" value="1"/>
</dbReference>
<dbReference type="CDD" id="cd18791">
    <property type="entry name" value="SF2_C_RHA"/>
    <property type="match status" value="1"/>
</dbReference>
<sequence length="778" mass="89030">MRGYINPNLDREMRKNLESKIEDFIASGKDSYTFPPGMFNYERQYVHSLCKKQGLLSASHGAGEKRRLTVSRRSDDQFKEVLPKLIPDDKKHIVDALRNYKEKGWQNNKKPKLEPKFRLEFHSKPSLPTSQYNRPTQKLQAFRAALPIAEKKPEIVNSIVNSKVTIIIGETGSGKTTQVPQFILEDAEERLRPTRIYFSQPRRLATVTCANRIAEERGSMLGKEIGYQIRLDNRISNDTNMILCTHGVLLRTLVGSKKENREKLSTMVSHVILDEIHERDKNADFLLIELREMLKTGELNRLVLMSATIDVDFFKAYFEKEGIQAEAVFVEGRTGQIIEKSLEDVLEEFPLIMKSVENHVRKRAREVEIIEQLEMEEIEGDPESTESFEESQELPFPVDLATKERVPNCRRRFDATLSRISSALHRGGAPRLEHEFRILDRMICDPKNVETKQSEDLKRAKTPRGENLVNLAARAGALKYLVKFTNESDDFSLLREKDKSGRDAVTWVEELVEKDHDKFEEIMDFLYDHDPGFESDDDEADDPRKEICKIAEGYEKLFSRTIDNILIKMLISELWQKKDFSNTGSILVFLPGFSEIKSLGLDLIEYFHECNLTPLYDDESSVSPQSSSRNLFYLHSQINPRKQAEAFKVGKKKIILSTNIAETSVTIPDVDFIVDCGKQRMKSFEPGSSVSMWLTTLISKSSARQRAGRCGRLPGTTGTCFHLFSRKTFNEIMLNEQAPELVRIPIPELCLSAKMLGGDIKIEEFLGRAPDPPAQNYS</sequence>
<proteinExistence type="predicted"/>
<reference evidence="7 8" key="1">
    <citation type="submission" date="2021-04" db="EMBL/GenBank/DDBJ databases">
        <authorList>
            <person name="Bliznina A."/>
        </authorList>
    </citation>
    <scope>NUCLEOTIDE SEQUENCE [LARGE SCALE GENOMIC DNA]</scope>
</reference>
<evidence type="ECO:0000313" key="7">
    <source>
        <dbReference type="EMBL" id="CAG5105756.1"/>
    </source>
</evidence>
<dbReference type="InterPro" id="IPR014001">
    <property type="entry name" value="Helicase_ATP-bd"/>
</dbReference>
<gene>
    <name evidence="7" type="ORF">OKIOD_LOCUS11188</name>
</gene>
<keyword evidence="3" id="KW-0067">ATP-binding</keyword>
<evidence type="ECO:0000256" key="2">
    <source>
        <dbReference type="ARBA" id="ARBA00022801"/>
    </source>
</evidence>
<evidence type="ECO:0000259" key="5">
    <source>
        <dbReference type="PROSITE" id="PS51192"/>
    </source>
</evidence>
<organism evidence="7 8">
    <name type="scientific">Oikopleura dioica</name>
    <name type="common">Tunicate</name>
    <dbReference type="NCBI Taxonomy" id="34765"/>
    <lineage>
        <taxon>Eukaryota</taxon>
        <taxon>Metazoa</taxon>
        <taxon>Chordata</taxon>
        <taxon>Tunicata</taxon>
        <taxon>Appendicularia</taxon>
        <taxon>Copelata</taxon>
        <taxon>Oikopleuridae</taxon>
        <taxon>Oikopleura</taxon>
    </lineage>
</organism>
<dbReference type="CDD" id="cd17917">
    <property type="entry name" value="DEXHc_RHA-like"/>
    <property type="match status" value="1"/>
</dbReference>
<keyword evidence="2" id="KW-0378">Hydrolase</keyword>
<keyword evidence="1" id="KW-0547">Nucleotide-binding</keyword>
<dbReference type="Pfam" id="PF01424">
    <property type="entry name" value="R3H"/>
    <property type="match status" value="1"/>
</dbReference>
<dbReference type="Pfam" id="PF00271">
    <property type="entry name" value="Helicase_C"/>
    <property type="match status" value="1"/>
</dbReference>
<dbReference type="SUPFAM" id="SSF52540">
    <property type="entry name" value="P-loop containing nucleoside triphosphate hydrolases"/>
    <property type="match status" value="1"/>
</dbReference>